<proteinExistence type="predicted"/>
<evidence type="ECO:0000313" key="2">
    <source>
        <dbReference type="Proteomes" id="UP000747399"/>
    </source>
</evidence>
<evidence type="ECO:0000313" key="1">
    <source>
        <dbReference type="EMBL" id="GIL60020.1"/>
    </source>
</evidence>
<name>A0A8J4BJG8_9CHLO</name>
<dbReference type="EMBL" id="BNCO01000038">
    <property type="protein sequence ID" value="GIL60020.1"/>
    <property type="molecule type" value="Genomic_DNA"/>
</dbReference>
<keyword evidence="2" id="KW-1185">Reference proteome</keyword>
<dbReference type="AlphaFoldDB" id="A0A8J4BJG8"/>
<dbReference type="AntiFam" id="ANF00122">
    <property type="entry name" value="Shadow ORF (opposite clpB)"/>
</dbReference>
<comment type="caution">
    <text evidence="1">The sequence shown here is derived from an EMBL/GenBank/DDBJ whole genome shotgun (WGS) entry which is preliminary data.</text>
</comment>
<organism evidence="1 2">
    <name type="scientific">Volvox africanus</name>
    <dbReference type="NCBI Taxonomy" id="51714"/>
    <lineage>
        <taxon>Eukaryota</taxon>
        <taxon>Viridiplantae</taxon>
        <taxon>Chlorophyta</taxon>
        <taxon>core chlorophytes</taxon>
        <taxon>Chlorophyceae</taxon>
        <taxon>CS clade</taxon>
        <taxon>Chlamydomonadales</taxon>
        <taxon>Volvocaceae</taxon>
        <taxon>Volvox</taxon>
    </lineage>
</organism>
<reference evidence="1" key="1">
    <citation type="journal article" date="2021" name="Proc. Natl. Acad. Sci. U.S.A.">
        <title>Three genomes in the algal genus Volvox reveal the fate of a haploid sex-determining region after a transition to homothallism.</title>
        <authorList>
            <person name="Yamamoto K."/>
            <person name="Hamaji T."/>
            <person name="Kawai-Toyooka H."/>
            <person name="Matsuzaki R."/>
            <person name="Takahashi F."/>
            <person name="Nishimura Y."/>
            <person name="Kawachi M."/>
            <person name="Noguchi H."/>
            <person name="Minakuchi Y."/>
            <person name="Umen J.G."/>
            <person name="Toyoda A."/>
            <person name="Nozaki H."/>
        </authorList>
    </citation>
    <scope>NUCLEOTIDE SEQUENCE</scope>
    <source>
        <strain evidence="1">NIES-3780</strain>
    </source>
</reference>
<feature type="non-terminal residue" evidence="1">
    <location>
        <position position="193"/>
    </location>
</feature>
<sequence length="193" mass="21451">YIRNEMFYYCDICAWAEHFPDWGFGFQHGDPRMATVSSTLGSFTRTCWKRRSNAASFSMCSRYSARVVAPMHLSSPRANMGFRRLAASMAESPAFPAPRTRCNSSIKRTTLPACCWTSARTAFRRSSNSPRNLAPATRAPMSREMRLTPWSVSGTSPCVRTRTGSVGCANVCVCVGGVFCFPAIQFGLRVRTK</sequence>
<gene>
    <name evidence="1" type="ORF">Vafri_14649</name>
</gene>
<dbReference type="Proteomes" id="UP000747399">
    <property type="component" value="Unassembled WGS sequence"/>
</dbReference>
<protein>
    <submittedName>
        <fullName evidence="1">Uncharacterized protein</fullName>
    </submittedName>
</protein>
<accession>A0A8J4BJG8</accession>